<feature type="binding site" evidence="1">
    <location>
        <position position="37"/>
    </location>
    <ligand>
        <name>Mg(2+)</name>
        <dbReference type="ChEBI" id="CHEBI:18420"/>
        <label>1</label>
    </ligand>
</feature>
<dbReference type="Gene3D" id="1.10.4080.10">
    <property type="entry name" value="ADP-ribosylation/Crystallin J1"/>
    <property type="match status" value="1"/>
</dbReference>
<evidence type="ECO:0000313" key="3">
    <source>
        <dbReference type="Proteomes" id="UP001174909"/>
    </source>
</evidence>
<proteinExistence type="predicted"/>
<accession>A0AA35THX7</accession>
<feature type="binding site" evidence="1">
    <location>
        <position position="36"/>
    </location>
    <ligand>
        <name>Mg(2+)</name>
        <dbReference type="ChEBI" id="CHEBI:18420"/>
        <label>1</label>
    </ligand>
</feature>
<sequence>MGYTFKAAGAGFFGLRTASDFLPTLRKVIAEAGDADSNGAVCGALMGCKFGYSGLPEGLLAFQHRAWLDTQVDNFLTTIGLKDLKEQ</sequence>
<dbReference type="PANTHER" id="PTHR16222">
    <property type="entry name" value="ADP-RIBOSYLGLYCOHYDROLASE"/>
    <property type="match status" value="1"/>
</dbReference>
<dbReference type="Pfam" id="PF03747">
    <property type="entry name" value="ADP_ribosyl_GH"/>
    <property type="match status" value="1"/>
</dbReference>
<reference evidence="2" key="1">
    <citation type="submission" date="2023-03" db="EMBL/GenBank/DDBJ databases">
        <authorList>
            <person name="Steffen K."/>
            <person name="Cardenas P."/>
        </authorList>
    </citation>
    <scope>NUCLEOTIDE SEQUENCE</scope>
</reference>
<feature type="binding site" evidence="1">
    <location>
        <position position="34"/>
    </location>
    <ligand>
        <name>Mg(2+)</name>
        <dbReference type="ChEBI" id="CHEBI:18420"/>
        <label>1</label>
    </ligand>
</feature>
<evidence type="ECO:0000313" key="2">
    <source>
        <dbReference type="EMBL" id="CAI8047881.1"/>
    </source>
</evidence>
<keyword evidence="1" id="KW-0460">Magnesium</keyword>
<protein>
    <recommendedName>
        <fullName evidence="4">ADP-ribosylglycohydrolase</fullName>
    </recommendedName>
</protein>
<dbReference type="AlphaFoldDB" id="A0AA35THX7"/>
<dbReference type="GO" id="GO:0046872">
    <property type="term" value="F:metal ion binding"/>
    <property type="evidence" value="ECO:0007669"/>
    <property type="project" value="UniProtKB-KW"/>
</dbReference>
<dbReference type="InterPro" id="IPR050792">
    <property type="entry name" value="ADP-ribosylglycohydrolase"/>
</dbReference>
<name>A0AA35THX7_GEOBA</name>
<dbReference type="EMBL" id="CASHTH010003683">
    <property type="protein sequence ID" value="CAI8047881.1"/>
    <property type="molecule type" value="Genomic_DNA"/>
</dbReference>
<evidence type="ECO:0000256" key="1">
    <source>
        <dbReference type="PIRSR" id="PIRSR605502-1"/>
    </source>
</evidence>
<keyword evidence="3" id="KW-1185">Reference proteome</keyword>
<dbReference type="PANTHER" id="PTHR16222:SF28">
    <property type="entry name" value="ADP-RIBOSYLGLYCOHYDROLASE"/>
    <property type="match status" value="1"/>
</dbReference>
<keyword evidence="1" id="KW-0479">Metal-binding</keyword>
<comment type="cofactor">
    <cofactor evidence="1">
        <name>Mg(2+)</name>
        <dbReference type="ChEBI" id="CHEBI:18420"/>
    </cofactor>
    <text evidence="1">Binds 2 magnesium ions per subunit.</text>
</comment>
<evidence type="ECO:0008006" key="4">
    <source>
        <dbReference type="Google" id="ProtNLM"/>
    </source>
</evidence>
<dbReference type="InterPro" id="IPR005502">
    <property type="entry name" value="Ribosyl_crysJ1"/>
</dbReference>
<dbReference type="InterPro" id="IPR036705">
    <property type="entry name" value="Ribosyl_crysJ1_sf"/>
</dbReference>
<gene>
    <name evidence="2" type="ORF">GBAR_LOCUS26476</name>
</gene>
<comment type="caution">
    <text evidence="2">The sequence shown here is derived from an EMBL/GenBank/DDBJ whole genome shotgun (WGS) entry which is preliminary data.</text>
</comment>
<dbReference type="SUPFAM" id="SSF101478">
    <property type="entry name" value="ADP-ribosylglycohydrolase"/>
    <property type="match status" value="1"/>
</dbReference>
<dbReference type="Proteomes" id="UP001174909">
    <property type="component" value="Unassembled WGS sequence"/>
</dbReference>
<organism evidence="2 3">
    <name type="scientific">Geodia barretti</name>
    <name type="common">Barrett's horny sponge</name>
    <dbReference type="NCBI Taxonomy" id="519541"/>
    <lineage>
        <taxon>Eukaryota</taxon>
        <taxon>Metazoa</taxon>
        <taxon>Porifera</taxon>
        <taxon>Demospongiae</taxon>
        <taxon>Heteroscleromorpha</taxon>
        <taxon>Tetractinellida</taxon>
        <taxon>Astrophorina</taxon>
        <taxon>Geodiidae</taxon>
        <taxon>Geodia</taxon>
    </lineage>
</organism>